<keyword evidence="5 7" id="KW-0520">NAD</keyword>
<dbReference type="PANTHER" id="PTHR43128:SF16">
    <property type="entry name" value="L-LACTATE DEHYDROGENASE"/>
    <property type="match status" value="1"/>
</dbReference>
<dbReference type="PIRSF" id="PIRSF000102">
    <property type="entry name" value="Lac_mal_DH"/>
    <property type="match status" value="1"/>
</dbReference>
<dbReference type="Pfam" id="PF00056">
    <property type="entry name" value="Ldh_1_N"/>
    <property type="match status" value="1"/>
</dbReference>
<evidence type="ECO:0000256" key="3">
    <source>
        <dbReference type="ARBA" id="ARBA00012967"/>
    </source>
</evidence>
<dbReference type="PATRIC" id="fig|1618734.3.peg.535"/>
<evidence type="ECO:0000259" key="10">
    <source>
        <dbReference type="Pfam" id="PF00056"/>
    </source>
</evidence>
<keyword evidence="7" id="KW-0963">Cytoplasm</keyword>
<dbReference type="InterPro" id="IPR022383">
    <property type="entry name" value="Lactate/malate_DH_C"/>
</dbReference>
<dbReference type="InterPro" id="IPR001557">
    <property type="entry name" value="L-lactate/malate_DH"/>
</dbReference>
<dbReference type="SUPFAM" id="SSF56327">
    <property type="entry name" value="LDH C-terminal domain-like"/>
    <property type="match status" value="1"/>
</dbReference>
<feature type="binding site" evidence="7">
    <location>
        <begin position="82"/>
        <end position="83"/>
    </location>
    <ligand>
        <name>NAD(+)</name>
        <dbReference type="ChEBI" id="CHEBI:57540"/>
    </ligand>
</feature>
<keyword evidence="7" id="KW-0597">Phosphoprotein</keyword>
<keyword evidence="7" id="KW-0021">Allosteric enzyme</keyword>
<feature type="modified residue" description="Phosphotyrosine" evidence="7">
    <location>
        <position position="219"/>
    </location>
</feature>
<feature type="binding site" evidence="7">
    <location>
        <position position="156"/>
    </location>
    <ligand>
        <name>beta-D-fructose 1,6-bisphosphate</name>
        <dbReference type="ChEBI" id="CHEBI:32966"/>
        <note>allosteric activator</note>
    </ligand>
</feature>
<comment type="caution">
    <text evidence="7">Lacks conserved residue(s) required for the propagation of feature annotation.</text>
</comment>
<feature type="binding site" evidence="7">
    <location>
        <position position="146"/>
    </location>
    <ligand>
        <name>NAD(+)</name>
        <dbReference type="ChEBI" id="CHEBI:57540"/>
    </ligand>
</feature>
<evidence type="ECO:0000256" key="4">
    <source>
        <dbReference type="ARBA" id="ARBA00023002"/>
    </source>
</evidence>
<name>A0A0G0WTU3_9BACT</name>
<dbReference type="HAMAP" id="MF_00488">
    <property type="entry name" value="Lactate_dehydrog"/>
    <property type="match status" value="1"/>
</dbReference>
<protein>
    <recommendedName>
        <fullName evidence="3 7">L-lactate dehydrogenase</fullName>
        <shortName evidence="7">L-LDH</shortName>
        <ecNumber evidence="3 7">1.1.1.27</ecNumber>
    </recommendedName>
</protein>
<dbReference type="EC" id="1.1.1.27" evidence="3 7"/>
<accession>A0A0G0WTU3</accession>
<dbReference type="InterPro" id="IPR001236">
    <property type="entry name" value="Lactate/malate_DH_N"/>
</dbReference>
<dbReference type="InterPro" id="IPR015955">
    <property type="entry name" value="Lactate_DH/Glyco_Ohase_4_C"/>
</dbReference>
<comment type="pathway">
    <text evidence="1 7">Fermentation; pyruvate fermentation to lactate; (S)-lactate from pyruvate: step 1/1.</text>
</comment>
<dbReference type="FunFam" id="3.40.50.720:FF:000018">
    <property type="entry name" value="Malate dehydrogenase"/>
    <property type="match status" value="1"/>
</dbReference>
<dbReference type="PANTHER" id="PTHR43128">
    <property type="entry name" value="L-2-HYDROXYCARBOXYLATE DEHYDROGENASE (NAD(P)(+))"/>
    <property type="match status" value="1"/>
</dbReference>
<dbReference type="GO" id="GO:0006089">
    <property type="term" value="P:lactate metabolic process"/>
    <property type="evidence" value="ECO:0007669"/>
    <property type="project" value="TreeGrafter"/>
</dbReference>
<dbReference type="AlphaFoldDB" id="A0A0G0WTU3"/>
<dbReference type="EMBL" id="LBZW01000024">
    <property type="protein sequence ID" value="KKR78822.1"/>
    <property type="molecule type" value="Genomic_DNA"/>
</dbReference>
<comment type="subcellular location">
    <subcellularLocation>
        <location evidence="7">Cytoplasm</location>
    </subcellularLocation>
</comment>
<comment type="function">
    <text evidence="7">Catalyzes the conversion of lactate to pyruvate.</text>
</comment>
<dbReference type="NCBIfam" id="TIGR01771">
    <property type="entry name" value="L-LDH-NAD"/>
    <property type="match status" value="1"/>
</dbReference>
<evidence type="ECO:0000256" key="5">
    <source>
        <dbReference type="ARBA" id="ARBA00023027"/>
    </source>
</evidence>
<dbReference type="Gene3D" id="3.90.110.10">
    <property type="entry name" value="Lactate dehydrogenase/glycoside hydrolase, family 4, C-terminal"/>
    <property type="match status" value="1"/>
</dbReference>
<dbReference type="UniPathway" id="UPA00554">
    <property type="reaction ID" value="UER00611"/>
</dbReference>
<dbReference type="GO" id="GO:0005737">
    <property type="term" value="C:cytoplasm"/>
    <property type="evidence" value="ECO:0007669"/>
    <property type="project" value="UniProtKB-SubCell"/>
</dbReference>
<evidence type="ECO:0000259" key="11">
    <source>
        <dbReference type="Pfam" id="PF02866"/>
    </source>
</evidence>
<dbReference type="PROSITE" id="PS00064">
    <property type="entry name" value="L_LDH"/>
    <property type="match status" value="1"/>
</dbReference>
<feature type="binding site" evidence="7">
    <location>
        <position position="42"/>
    </location>
    <ligand>
        <name>NAD(+)</name>
        <dbReference type="ChEBI" id="CHEBI:57540"/>
    </ligand>
</feature>
<proteinExistence type="inferred from homology"/>
<evidence type="ECO:0000256" key="6">
    <source>
        <dbReference type="ARBA" id="ARBA00049258"/>
    </source>
</evidence>
<feature type="binding site" evidence="7">
    <location>
        <position position="228"/>
    </location>
    <ligand>
        <name>substrate</name>
    </ligand>
</feature>
<feature type="binding site" evidence="7">
    <location>
        <position position="68"/>
    </location>
    <ligand>
        <name>NAD(+)</name>
        <dbReference type="ChEBI" id="CHEBI:57540"/>
    </ligand>
</feature>
<dbReference type="SUPFAM" id="SSF51735">
    <property type="entry name" value="NAD(P)-binding Rossmann-fold domains"/>
    <property type="match status" value="1"/>
</dbReference>
<evidence type="ECO:0000256" key="7">
    <source>
        <dbReference type="HAMAP-Rule" id="MF_00488"/>
    </source>
</evidence>
<comment type="caution">
    <text evidence="12">The sequence shown here is derived from an EMBL/GenBank/DDBJ whole genome shotgun (WGS) entry which is preliminary data.</text>
</comment>
<feature type="binding site" evidence="7">
    <location>
        <position position="16"/>
    </location>
    <ligand>
        <name>NAD(+)</name>
        <dbReference type="ChEBI" id="CHEBI:57540"/>
    </ligand>
</feature>
<gene>
    <name evidence="7" type="primary">ldh</name>
    <name evidence="12" type="ORF">UU24_C0024G0003</name>
</gene>
<feature type="binding site" evidence="7">
    <location>
        <position position="171"/>
    </location>
    <ligand>
        <name>beta-D-fructose 1,6-bisphosphate</name>
        <dbReference type="ChEBI" id="CHEBI:32966"/>
        <note>allosteric activator</note>
    </ligand>
</feature>
<dbReference type="Gene3D" id="3.40.50.720">
    <property type="entry name" value="NAD(P)-binding Rossmann-like Domain"/>
    <property type="match status" value="1"/>
</dbReference>
<feature type="binding site" evidence="7 9">
    <location>
        <begin position="121"/>
        <end position="123"/>
    </location>
    <ligand>
        <name>NAD(+)</name>
        <dbReference type="ChEBI" id="CHEBI:57540"/>
    </ligand>
</feature>
<dbReference type="Proteomes" id="UP000034749">
    <property type="component" value="Unassembled WGS sequence"/>
</dbReference>
<organism evidence="12 13">
    <name type="scientific">Candidatus Nomurabacteria bacterium GW2011_GWA2_40_9</name>
    <dbReference type="NCBI Taxonomy" id="1618734"/>
    <lineage>
        <taxon>Bacteria</taxon>
        <taxon>Candidatus Nomuraibacteriota</taxon>
    </lineage>
</organism>
<feature type="binding site" evidence="9">
    <location>
        <begin position="12"/>
        <end position="17"/>
    </location>
    <ligand>
        <name>NAD(+)</name>
        <dbReference type="ChEBI" id="CHEBI:57540"/>
    </ligand>
</feature>
<evidence type="ECO:0000313" key="13">
    <source>
        <dbReference type="Proteomes" id="UP000034749"/>
    </source>
</evidence>
<dbReference type="InterPro" id="IPR036291">
    <property type="entry name" value="NAD(P)-bd_dom_sf"/>
</dbReference>
<dbReference type="CDD" id="cd05292">
    <property type="entry name" value="LDH_2"/>
    <property type="match status" value="1"/>
</dbReference>
<dbReference type="PRINTS" id="PR00086">
    <property type="entry name" value="LLDHDRGNASE"/>
</dbReference>
<feature type="binding site" evidence="7">
    <location>
        <position position="91"/>
    </location>
    <ligand>
        <name>substrate</name>
    </ligand>
</feature>
<dbReference type="Pfam" id="PF02866">
    <property type="entry name" value="Ldh_1_C"/>
    <property type="match status" value="1"/>
</dbReference>
<feature type="domain" description="Lactate/malate dehydrogenase C-terminal" evidence="11">
    <location>
        <begin position="148"/>
        <end position="309"/>
    </location>
</feature>
<dbReference type="GO" id="GO:0004459">
    <property type="term" value="F:L-lactate dehydrogenase (NAD+) activity"/>
    <property type="evidence" value="ECO:0007669"/>
    <property type="project" value="UniProtKB-UniRule"/>
</dbReference>
<comment type="catalytic activity">
    <reaction evidence="6 7">
        <text>(S)-lactate + NAD(+) = pyruvate + NADH + H(+)</text>
        <dbReference type="Rhea" id="RHEA:23444"/>
        <dbReference type="ChEBI" id="CHEBI:15361"/>
        <dbReference type="ChEBI" id="CHEBI:15378"/>
        <dbReference type="ChEBI" id="CHEBI:16651"/>
        <dbReference type="ChEBI" id="CHEBI:57540"/>
        <dbReference type="ChEBI" id="CHEBI:57945"/>
        <dbReference type="EC" id="1.1.1.27"/>
    </reaction>
</comment>
<feature type="binding site" evidence="7">
    <location>
        <begin position="151"/>
        <end position="154"/>
    </location>
    <ligand>
        <name>substrate</name>
    </ligand>
</feature>
<dbReference type="NCBIfam" id="NF000824">
    <property type="entry name" value="PRK00066.1"/>
    <property type="match status" value="1"/>
</dbReference>
<sequence length="310" mass="34179">MANKSSKVVIIGAGFVGSTAAYALLIDGTASEIALIDVDREKAEGEALDLKHSLQFTSQTKITFGEDYNLCKDAAIIVICAGAHQKPGETRLDLAQKNAKIFKEMIPKITRHNRDCILLIVANPLDILTYLAIKYSGFPSHRVFGSGTILDTARFRYLLGEYFEVDTTSVHAYILGEHGDSEFPVWSTANIAGINLRLFDNYNKKKMGEIFKKTRNAAYEIIAKKGATYYAIGLGITKIVKAILKNHNEVLPVSCLLKNYHGISDVCLSVPAIINKDGIKKQLKLPLNPQEKANLRKSANVLKNIIKKVV</sequence>
<feature type="binding site" evidence="7">
    <location>
        <position position="85"/>
    </location>
    <ligand>
        <name>substrate</name>
    </ligand>
</feature>
<feature type="binding site" evidence="7">
    <location>
        <begin position="123"/>
        <end position="126"/>
    </location>
    <ligand>
        <name>substrate</name>
    </ligand>
</feature>
<comment type="activity regulation">
    <text evidence="7">Allosterically activated by fructose 1,6-bisphosphate (FBP).</text>
</comment>
<reference evidence="12 13" key="1">
    <citation type="journal article" date="2015" name="Nature">
        <title>rRNA introns, odd ribosomes, and small enigmatic genomes across a large radiation of phyla.</title>
        <authorList>
            <person name="Brown C.T."/>
            <person name="Hug L.A."/>
            <person name="Thomas B.C."/>
            <person name="Sharon I."/>
            <person name="Castelle C.J."/>
            <person name="Singh A."/>
            <person name="Wilkins M.J."/>
            <person name="Williams K.H."/>
            <person name="Banfield J.F."/>
        </authorList>
    </citation>
    <scope>NUCLEOTIDE SEQUENCE [LARGE SCALE GENOMIC DNA]</scope>
</reference>
<dbReference type="InterPro" id="IPR018177">
    <property type="entry name" value="L-lactate_DH_AS"/>
</dbReference>
<comment type="subunit">
    <text evidence="7">Homotetramer.</text>
</comment>
<evidence type="ECO:0000256" key="8">
    <source>
        <dbReference type="PIRSR" id="PIRSR000102-1"/>
    </source>
</evidence>
<evidence type="ECO:0000256" key="9">
    <source>
        <dbReference type="PIRSR" id="PIRSR000102-3"/>
    </source>
</evidence>
<feature type="binding site" evidence="9">
    <location>
        <position position="98"/>
    </location>
    <ligand>
        <name>NAD(+)</name>
        <dbReference type="ChEBI" id="CHEBI:57540"/>
    </ligand>
</feature>
<feature type="active site" description="Proton acceptor" evidence="7 8">
    <location>
        <position position="178"/>
    </location>
</feature>
<feature type="binding site" evidence="7 9">
    <location>
        <position position="37"/>
    </location>
    <ligand>
        <name>NAD(+)</name>
        <dbReference type="ChEBI" id="CHEBI:57540"/>
    </ligand>
</feature>
<evidence type="ECO:0000256" key="2">
    <source>
        <dbReference type="ARBA" id="ARBA00006054"/>
    </source>
</evidence>
<evidence type="ECO:0000256" key="1">
    <source>
        <dbReference type="ARBA" id="ARBA00004843"/>
    </source>
</evidence>
<dbReference type="GO" id="GO:0006096">
    <property type="term" value="P:glycolytic process"/>
    <property type="evidence" value="ECO:0007669"/>
    <property type="project" value="UniProtKB-UniRule"/>
</dbReference>
<dbReference type="InterPro" id="IPR011304">
    <property type="entry name" value="L-lactate_DH"/>
</dbReference>
<dbReference type="NCBIfam" id="NF004863">
    <property type="entry name" value="PRK06223.1"/>
    <property type="match status" value="1"/>
</dbReference>
<keyword evidence="4 7" id="KW-0560">Oxidoreductase</keyword>
<comment type="similarity">
    <text evidence="2 7">Belongs to the LDH/MDH superfamily. LDH family.</text>
</comment>
<feature type="domain" description="Lactate/malate dehydrogenase N-terminal" evidence="10">
    <location>
        <begin position="7"/>
        <end position="145"/>
    </location>
</feature>
<evidence type="ECO:0000313" key="12">
    <source>
        <dbReference type="EMBL" id="KKR78822.1"/>
    </source>
</evidence>